<comment type="caution">
    <text evidence="1">The sequence shown here is derived from an EMBL/GenBank/DDBJ whole genome shotgun (WGS) entry which is preliminary data.</text>
</comment>
<evidence type="ECO:0000313" key="1">
    <source>
        <dbReference type="EMBL" id="EWH09869.1"/>
    </source>
</evidence>
<dbReference type="Proteomes" id="UP000019276">
    <property type="component" value="Unassembled WGS sequence"/>
</dbReference>
<reference evidence="1 2" key="1">
    <citation type="journal article" date="2014" name="Genome Announc.">
        <title>Draft Genome Sequence of the Agar-Degrading Bacterium Catenovulum sp. Strain DS-2, Isolated from Intestines of Haliotis diversicolor.</title>
        <authorList>
            <person name="Shan D."/>
            <person name="Li X."/>
            <person name="Gu Z."/>
            <person name="Wei G."/>
            <person name="Gao Z."/>
            <person name="Shao Z."/>
        </authorList>
    </citation>
    <scope>NUCLEOTIDE SEQUENCE [LARGE SCALE GENOMIC DNA]</scope>
    <source>
        <strain evidence="1 2">DS-2</strain>
    </source>
</reference>
<proteinExistence type="predicted"/>
<gene>
    <name evidence="1" type="ORF">DS2_10497</name>
</gene>
<dbReference type="RefSeq" id="WP_035014717.1">
    <property type="nucleotide sequence ID" value="NZ_ARZY01000018.1"/>
</dbReference>
<protein>
    <submittedName>
        <fullName evidence="1">Uncharacterized protein</fullName>
    </submittedName>
</protein>
<accession>W7QAM5</accession>
<evidence type="ECO:0000313" key="2">
    <source>
        <dbReference type="Proteomes" id="UP000019276"/>
    </source>
</evidence>
<dbReference type="STRING" id="1328313.DS2_10497"/>
<dbReference type="AlphaFoldDB" id="W7QAM5"/>
<organism evidence="1 2">
    <name type="scientific">Catenovulum agarivorans DS-2</name>
    <dbReference type="NCBI Taxonomy" id="1328313"/>
    <lineage>
        <taxon>Bacteria</taxon>
        <taxon>Pseudomonadati</taxon>
        <taxon>Pseudomonadota</taxon>
        <taxon>Gammaproteobacteria</taxon>
        <taxon>Alteromonadales</taxon>
        <taxon>Alteromonadaceae</taxon>
        <taxon>Catenovulum</taxon>
    </lineage>
</organism>
<sequence length="96" mass="11168">MKVDYEFEEIGHFVRLNLDSDTFNGTLLVQYGIYDEATIKGLSCQGLTISLLRPLIKFLAQRGIKTIHYERRKHGKTIKKSQSIEFFIKRFKKIGS</sequence>
<keyword evidence="2" id="KW-1185">Reference proteome</keyword>
<name>W7QAM5_9ALTE</name>
<dbReference type="EMBL" id="ARZY01000018">
    <property type="protein sequence ID" value="EWH09869.1"/>
    <property type="molecule type" value="Genomic_DNA"/>
</dbReference>